<protein>
    <submittedName>
        <fullName evidence="6">Transglycosylase SLT domain-containing protein</fullName>
    </submittedName>
</protein>
<dbReference type="SUPFAM" id="SSF53850">
    <property type="entry name" value="Periplasmic binding protein-like II"/>
    <property type="match status" value="1"/>
</dbReference>
<dbReference type="Gene3D" id="3.40.190.10">
    <property type="entry name" value="Periplasmic binding protein-like II"/>
    <property type="match status" value="2"/>
</dbReference>
<dbReference type="InterPro" id="IPR008258">
    <property type="entry name" value="Transglycosylase_SLT_dom_1"/>
</dbReference>
<organism evidence="6 7">
    <name type="scientific">Chitinibacter bivalviorum</name>
    <dbReference type="NCBI Taxonomy" id="2739434"/>
    <lineage>
        <taxon>Bacteria</taxon>
        <taxon>Pseudomonadati</taxon>
        <taxon>Pseudomonadota</taxon>
        <taxon>Betaproteobacteria</taxon>
        <taxon>Neisseriales</taxon>
        <taxon>Chitinibacteraceae</taxon>
        <taxon>Chitinibacter</taxon>
    </lineage>
</organism>
<dbReference type="Pfam" id="PF00497">
    <property type="entry name" value="SBP_bac_3"/>
    <property type="match status" value="1"/>
</dbReference>
<dbReference type="Pfam" id="PF01464">
    <property type="entry name" value="SLT"/>
    <property type="match status" value="1"/>
</dbReference>
<feature type="chain" id="PRO_5028900293" evidence="4">
    <location>
        <begin position="27"/>
        <end position="477"/>
    </location>
</feature>
<evidence type="ECO:0000313" key="6">
    <source>
        <dbReference type="EMBL" id="QLG87356.1"/>
    </source>
</evidence>
<evidence type="ECO:0000259" key="5">
    <source>
        <dbReference type="SMART" id="SM00062"/>
    </source>
</evidence>
<feature type="domain" description="Solute-binding protein family 3/N-terminal" evidence="5">
    <location>
        <begin position="64"/>
        <end position="291"/>
    </location>
</feature>
<keyword evidence="3" id="KW-0998">Cell outer membrane</keyword>
<dbReference type="Proteomes" id="UP000509597">
    <property type="component" value="Chromosome"/>
</dbReference>
<dbReference type="SUPFAM" id="SSF53955">
    <property type="entry name" value="Lysozyme-like"/>
    <property type="match status" value="1"/>
</dbReference>
<reference evidence="6 7" key="1">
    <citation type="submission" date="2020-07" db="EMBL/GenBank/DDBJ databases">
        <title>Complete genome sequence of Chitinibacter sp. 2T18.</title>
        <authorList>
            <person name="Bae J.-W."/>
            <person name="Choi J.-W."/>
        </authorList>
    </citation>
    <scope>NUCLEOTIDE SEQUENCE [LARGE SCALE GENOMIC DNA]</scope>
    <source>
        <strain evidence="6 7">2T18</strain>
    </source>
</reference>
<gene>
    <name evidence="6" type="ORF">HQ393_03285</name>
</gene>
<keyword evidence="4" id="KW-0732">Signal</keyword>
<comment type="subcellular location">
    <subcellularLocation>
        <location evidence="1">Cell outer membrane</location>
        <topology evidence="1">Peripheral membrane protein</topology>
    </subcellularLocation>
</comment>
<dbReference type="EMBL" id="CP058627">
    <property type="protein sequence ID" value="QLG87356.1"/>
    <property type="molecule type" value="Genomic_DNA"/>
</dbReference>
<dbReference type="AlphaFoldDB" id="A0A7H9BGG7"/>
<keyword evidence="3" id="KW-0472">Membrane</keyword>
<evidence type="ECO:0000256" key="3">
    <source>
        <dbReference type="ARBA" id="ARBA00023237"/>
    </source>
</evidence>
<accession>A0A7H9BGG7</accession>
<keyword evidence="7" id="KW-1185">Reference proteome</keyword>
<feature type="signal peptide" evidence="4">
    <location>
        <begin position="1"/>
        <end position="26"/>
    </location>
</feature>
<evidence type="ECO:0000256" key="1">
    <source>
        <dbReference type="ARBA" id="ARBA00004339"/>
    </source>
</evidence>
<dbReference type="GO" id="GO:0009279">
    <property type="term" value="C:cell outer membrane"/>
    <property type="evidence" value="ECO:0007669"/>
    <property type="project" value="UniProtKB-SubCell"/>
</dbReference>
<proteinExistence type="inferred from homology"/>
<name>A0A7H9BGG7_9NEIS</name>
<dbReference type="Gene3D" id="1.10.530.10">
    <property type="match status" value="1"/>
</dbReference>
<dbReference type="KEGG" id="chiz:HQ393_03285"/>
<dbReference type="RefSeq" id="WP_179357440.1">
    <property type="nucleotide sequence ID" value="NZ_CP058627.1"/>
</dbReference>
<dbReference type="InterPro" id="IPR001638">
    <property type="entry name" value="Solute-binding_3/MltF_N"/>
</dbReference>
<dbReference type="PANTHER" id="PTHR37423">
    <property type="entry name" value="SOLUBLE LYTIC MUREIN TRANSGLYCOSYLASE-RELATED"/>
    <property type="match status" value="1"/>
</dbReference>
<evidence type="ECO:0000313" key="7">
    <source>
        <dbReference type="Proteomes" id="UP000509597"/>
    </source>
</evidence>
<dbReference type="PANTHER" id="PTHR37423:SF2">
    <property type="entry name" value="MEMBRANE-BOUND LYTIC MUREIN TRANSGLYCOSYLASE C"/>
    <property type="match status" value="1"/>
</dbReference>
<evidence type="ECO:0000256" key="2">
    <source>
        <dbReference type="ARBA" id="ARBA00007734"/>
    </source>
</evidence>
<evidence type="ECO:0000256" key="4">
    <source>
        <dbReference type="SAM" id="SignalP"/>
    </source>
</evidence>
<dbReference type="SMART" id="SM00062">
    <property type="entry name" value="PBPb"/>
    <property type="match status" value="1"/>
</dbReference>
<comment type="similarity">
    <text evidence="2">Belongs to the transglycosylase Slt family.</text>
</comment>
<dbReference type="InterPro" id="IPR023346">
    <property type="entry name" value="Lysozyme-like_dom_sf"/>
</dbReference>
<sequence length="477" mass="52404">MKRALSLFFRVFFCLVASLMAVQSMAASKAKPKAAAVDRAHPVLQQASELAQDGQYDSSNPPARLRVLVALGPSTYFIKYGKPHGLEYAFLQGFEAELNRRRAKNRPPIRFQYIPIDAGELIPALREGRGDIAAGMIPYSEGLKSLIAVTEPYAKDEWCLVSHTSNPITFENISQKPLSLGSGSLGRRLLATEGKTDLVIEEPATGFNAEMVLREIDSTPAMQTLASKHIFKLWSPNYANLKQAECLSTNVSWVWGVRKENHALAEDLNAYINSKNSVTIEKAIEQTRRFLIAGGKVESTDKISSMDKLAIFAPIFQTAAAANNVDWLLLAAIGQKESKLSAVIRKKGPTGVMQINPSTARAMGVSDPHGNEGNISAAAIYLGYLRKMFSKQGVTEENQLYFMIAAYNAGEGRLQQLRNQTQKKGLDPNVWVGNVEQMALHSVSKGMVDYVSTVNRLYLAYQAAEKVTGKQKKATDN</sequence>